<keyword evidence="3" id="KW-1185">Reference proteome</keyword>
<feature type="transmembrane region" description="Helical" evidence="1">
    <location>
        <begin position="43"/>
        <end position="64"/>
    </location>
</feature>
<feature type="transmembrane region" description="Helical" evidence="1">
    <location>
        <begin position="12"/>
        <end position="31"/>
    </location>
</feature>
<evidence type="ECO:0008006" key="4">
    <source>
        <dbReference type="Google" id="ProtNLM"/>
    </source>
</evidence>
<keyword evidence="1" id="KW-0472">Membrane</keyword>
<dbReference type="Proteomes" id="UP000321954">
    <property type="component" value="Chromosome"/>
</dbReference>
<proteinExistence type="predicted"/>
<dbReference type="EMBL" id="CP042476">
    <property type="protein sequence ID" value="QED37641.1"/>
    <property type="molecule type" value="Genomic_DNA"/>
</dbReference>
<evidence type="ECO:0000256" key="1">
    <source>
        <dbReference type="SAM" id="Phobius"/>
    </source>
</evidence>
<evidence type="ECO:0000313" key="2">
    <source>
        <dbReference type="EMBL" id="QED37641.1"/>
    </source>
</evidence>
<keyword evidence="1" id="KW-1133">Transmembrane helix</keyword>
<dbReference type="KEGG" id="anp:FK178_07830"/>
<dbReference type="AlphaFoldDB" id="A0A5B8YJ24"/>
<gene>
    <name evidence="2" type="ORF">FK178_07830</name>
</gene>
<accession>A0A5B8YJ24</accession>
<sequence length="166" mass="19490">MRIFEEEQRFNQWWLFAIYMFVFAVLGIAIYKNSDGFTNFHSPVLVLSLLAVAIPMGLILWMQLITRIDHEGIRVKFFPFGFSEKFFQWKQIKECYVRKYNPLTEYGGWGIRGIGKKKAYNVSGYFGIQIVTRDGRSFLIGTVKPEEARMVLLNYQHKINNNNSNI</sequence>
<name>A0A5B8YJ24_9FLAO</name>
<evidence type="ECO:0000313" key="3">
    <source>
        <dbReference type="Proteomes" id="UP000321954"/>
    </source>
</evidence>
<dbReference type="OrthoDB" id="582675at2"/>
<dbReference type="RefSeq" id="WP_146833171.1">
    <property type="nucleotide sequence ID" value="NZ_CP042476.1"/>
</dbReference>
<reference evidence="2 3" key="1">
    <citation type="submission" date="2019-08" db="EMBL/GenBank/DDBJ databases">
        <title>Antarcticibacterium arcticum sp. nov., a bacterium isolated from marine sediment of the Canadian Beaufort Sea.</title>
        <authorList>
            <person name="Lee Y.M."/>
            <person name="Baek K."/>
            <person name="Lee D.-H."/>
            <person name="Shin S.C."/>
            <person name="Jin Y.K."/>
            <person name="Park Y."/>
        </authorList>
    </citation>
    <scope>NUCLEOTIDE SEQUENCE [LARGE SCALE GENOMIC DNA]</scope>
    <source>
        <strain evidence="2 3">PAMC 28998</strain>
    </source>
</reference>
<keyword evidence="1" id="KW-0812">Transmembrane</keyword>
<protein>
    <recommendedName>
        <fullName evidence="4">Bacterial Pleckstrin homology domain-containing protein</fullName>
    </recommendedName>
</protein>
<organism evidence="2 3">
    <name type="scientific">Antarcticibacterium arcticum</name>
    <dbReference type="NCBI Taxonomy" id="2585771"/>
    <lineage>
        <taxon>Bacteria</taxon>
        <taxon>Pseudomonadati</taxon>
        <taxon>Bacteroidota</taxon>
        <taxon>Flavobacteriia</taxon>
        <taxon>Flavobacteriales</taxon>
        <taxon>Flavobacteriaceae</taxon>
        <taxon>Antarcticibacterium</taxon>
    </lineage>
</organism>